<sequence length="115" mass="12860">MGLRSIVFMTLVYIVIVNSASPAVVKCKDSQVSIKDVAPSSLNDGHAQIRVLRTEDTAKSPKVHFTNSKVNVAADTYEERGLRDSLQRLVEKLKTHSQEWLSQLQNVLPMILHAF</sequence>
<keyword evidence="3" id="KW-1185">Reference proteome</keyword>
<dbReference type="EMBL" id="BSXT01001720">
    <property type="protein sequence ID" value="GMF44653.1"/>
    <property type="molecule type" value="Genomic_DNA"/>
</dbReference>
<gene>
    <name evidence="2" type="ORF">Pfra01_001565500</name>
</gene>
<feature type="chain" id="PRO_5040924524" evidence="1">
    <location>
        <begin position="20"/>
        <end position="115"/>
    </location>
</feature>
<comment type="caution">
    <text evidence="2">The sequence shown here is derived from an EMBL/GenBank/DDBJ whole genome shotgun (WGS) entry which is preliminary data.</text>
</comment>
<dbReference type="Proteomes" id="UP001165121">
    <property type="component" value="Unassembled WGS sequence"/>
</dbReference>
<evidence type="ECO:0000313" key="2">
    <source>
        <dbReference type="EMBL" id="GMF44653.1"/>
    </source>
</evidence>
<accession>A0A9W6XTA1</accession>
<protein>
    <submittedName>
        <fullName evidence="2">Unnamed protein product</fullName>
    </submittedName>
</protein>
<keyword evidence="1" id="KW-0732">Signal</keyword>
<dbReference type="AlphaFoldDB" id="A0A9W6XTA1"/>
<evidence type="ECO:0000313" key="3">
    <source>
        <dbReference type="Proteomes" id="UP001165121"/>
    </source>
</evidence>
<name>A0A9W6XTA1_9STRA</name>
<feature type="signal peptide" evidence="1">
    <location>
        <begin position="1"/>
        <end position="19"/>
    </location>
</feature>
<reference evidence="2" key="1">
    <citation type="submission" date="2023-04" db="EMBL/GenBank/DDBJ databases">
        <title>Phytophthora fragariaefolia NBRC 109709.</title>
        <authorList>
            <person name="Ichikawa N."/>
            <person name="Sato H."/>
            <person name="Tonouchi N."/>
        </authorList>
    </citation>
    <scope>NUCLEOTIDE SEQUENCE</scope>
    <source>
        <strain evidence="2">NBRC 109709</strain>
    </source>
</reference>
<organism evidence="2 3">
    <name type="scientific">Phytophthora fragariaefolia</name>
    <dbReference type="NCBI Taxonomy" id="1490495"/>
    <lineage>
        <taxon>Eukaryota</taxon>
        <taxon>Sar</taxon>
        <taxon>Stramenopiles</taxon>
        <taxon>Oomycota</taxon>
        <taxon>Peronosporomycetes</taxon>
        <taxon>Peronosporales</taxon>
        <taxon>Peronosporaceae</taxon>
        <taxon>Phytophthora</taxon>
    </lineage>
</organism>
<proteinExistence type="predicted"/>
<evidence type="ECO:0000256" key="1">
    <source>
        <dbReference type="SAM" id="SignalP"/>
    </source>
</evidence>